<dbReference type="SUPFAM" id="SSF55166">
    <property type="entry name" value="Hedgehog/DD-peptidase"/>
    <property type="match status" value="1"/>
</dbReference>
<keyword evidence="3" id="KW-0645">Protease</keyword>
<evidence type="ECO:0000256" key="9">
    <source>
        <dbReference type="ARBA" id="ARBA00023316"/>
    </source>
</evidence>
<reference evidence="12 13" key="1">
    <citation type="submission" date="2018-05" db="EMBL/GenBank/DDBJ databases">
        <title>Vibrio limimaris sp. nov., isolated from marine sediment.</title>
        <authorList>
            <person name="Li C.-M."/>
        </authorList>
    </citation>
    <scope>NUCLEOTIDE SEQUENCE [LARGE SCALE GENOMIC DNA]</scope>
    <source>
        <strain evidence="12 13">E4404</strain>
    </source>
</reference>
<dbReference type="PANTHER" id="PTHR37425:SF1">
    <property type="entry name" value="OUTER MEMBRANE PROTEIN"/>
    <property type="match status" value="1"/>
</dbReference>
<dbReference type="InterPro" id="IPR010275">
    <property type="entry name" value="MepK"/>
</dbReference>
<comment type="similarity">
    <text evidence="10">Belongs to the peptidase M15 family.</text>
</comment>
<dbReference type="PROSITE" id="PS51318">
    <property type="entry name" value="TAT"/>
    <property type="match status" value="1"/>
</dbReference>
<proteinExistence type="inferred from homology"/>
<evidence type="ECO:0000256" key="10">
    <source>
        <dbReference type="ARBA" id="ARBA00093448"/>
    </source>
</evidence>
<keyword evidence="6" id="KW-0378">Hydrolase</keyword>
<dbReference type="InterPro" id="IPR019546">
    <property type="entry name" value="TAT_signal_bac_arc"/>
</dbReference>
<dbReference type="NCBIfam" id="TIGR01409">
    <property type="entry name" value="TAT_signal_seq"/>
    <property type="match status" value="1"/>
</dbReference>
<protein>
    <recommendedName>
        <fullName evidence="11">Murein endopeptidase K</fullName>
    </recommendedName>
</protein>
<comment type="cofactor">
    <cofactor evidence="1">
        <name>Zn(2+)</name>
        <dbReference type="ChEBI" id="CHEBI:29105"/>
    </cofactor>
</comment>
<name>A0A2U3BDD8_9VIBR</name>
<dbReference type="RefSeq" id="WP_109317940.1">
    <property type="nucleotide sequence ID" value="NZ_QFWT01000001.1"/>
</dbReference>
<dbReference type="InterPro" id="IPR009045">
    <property type="entry name" value="Zn_M74/Hedgehog-like"/>
</dbReference>
<evidence type="ECO:0000256" key="3">
    <source>
        <dbReference type="ARBA" id="ARBA00022670"/>
    </source>
</evidence>
<evidence type="ECO:0000313" key="12">
    <source>
        <dbReference type="EMBL" id="PWI34785.1"/>
    </source>
</evidence>
<keyword evidence="4" id="KW-0479">Metal-binding</keyword>
<evidence type="ECO:0000256" key="11">
    <source>
        <dbReference type="ARBA" id="ARBA00093666"/>
    </source>
</evidence>
<organism evidence="12 13">
    <name type="scientific">Vibrio albus</name>
    <dbReference type="NCBI Taxonomy" id="2200953"/>
    <lineage>
        <taxon>Bacteria</taxon>
        <taxon>Pseudomonadati</taxon>
        <taxon>Pseudomonadota</taxon>
        <taxon>Gammaproteobacteria</taxon>
        <taxon>Vibrionales</taxon>
        <taxon>Vibrionaceae</taxon>
        <taxon>Vibrio</taxon>
    </lineage>
</organism>
<dbReference type="EMBL" id="QFWT01000001">
    <property type="protein sequence ID" value="PWI34785.1"/>
    <property type="molecule type" value="Genomic_DNA"/>
</dbReference>
<dbReference type="GO" id="GO:0008237">
    <property type="term" value="F:metallopeptidase activity"/>
    <property type="evidence" value="ECO:0007669"/>
    <property type="project" value="UniProtKB-KW"/>
</dbReference>
<sequence>MSVVDLSRRRFLTHTTCGVLCSAFVPQIALAASPEREKIIRMNNLHTGETLTSCYFDGKQYVESELDKINHLCRDFRRNEVHPIDRQLLIQLQAIQGILGVENEVQIISGYRSPATNEMLRSKSGGVAKKSFHMQGKAIDFRLPGVKLSQVRKAALSLKAGGVGYYPESNFVHIDTGPVRRW</sequence>
<keyword evidence="9" id="KW-0961">Cell wall biogenesis/degradation</keyword>
<comment type="pathway">
    <text evidence="2">Cell wall biogenesis; cell wall polysaccharide biosynthesis.</text>
</comment>
<dbReference type="GO" id="GO:0071555">
    <property type="term" value="P:cell wall organization"/>
    <property type="evidence" value="ECO:0007669"/>
    <property type="project" value="UniProtKB-KW"/>
</dbReference>
<keyword evidence="8" id="KW-0482">Metalloprotease</keyword>
<gene>
    <name evidence="12" type="ORF">DI392_00425</name>
</gene>
<keyword evidence="5" id="KW-0732">Signal</keyword>
<evidence type="ECO:0000313" key="13">
    <source>
        <dbReference type="Proteomes" id="UP000245362"/>
    </source>
</evidence>
<keyword evidence="13" id="KW-1185">Reference proteome</keyword>
<accession>A0A2U3BDD8</accession>
<evidence type="ECO:0000256" key="5">
    <source>
        <dbReference type="ARBA" id="ARBA00022729"/>
    </source>
</evidence>
<dbReference type="CDD" id="cd14844">
    <property type="entry name" value="Zn-DD-carboxypeptidase_like"/>
    <property type="match status" value="1"/>
</dbReference>
<dbReference type="InterPro" id="IPR006311">
    <property type="entry name" value="TAT_signal"/>
</dbReference>
<keyword evidence="7" id="KW-0862">Zinc</keyword>
<comment type="caution">
    <text evidence="12">The sequence shown here is derived from an EMBL/GenBank/DDBJ whole genome shotgun (WGS) entry which is preliminary data.</text>
</comment>
<dbReference type="Proteomes" id="UP000245362">
    <property type="component" value="Unassembled WGS sequence"/>
</dbReference>
<dbReference type="AlphaFoldDB" id="A0A2U3BDD8"/>
<dbReference type="GO" id="GO:0006508">
    <property type="term" value="P:proteolysis"/>
    <property type="evidence" value="ECO:0007669"/>
    <property type="project" value="UniProtKB-KW"/>
</dbReference>
<dbReference type="PANTHER" id="PTHR37425">
    <property type="match status" value="1"/>
</dbReference>
<dbReference type="GO" id="GO:0046872">
    <property type="term" value="F:metal ion binding"/>
    <property type="evidence" value="ECO:0007669"/>
    <property type="project" value="UniProtKB-KW"/>
</dbReference>
<evidence type="ECO:0000256" key="1">
    <source>
        <dbReference type="ARBA" id="ARBA00001947"/>
    </source>
</evidence>
<dbReference type="Pfam" id="PF05951">
    <property type="entry name" value="Peptidase_M15_2"/>
    <property type="match status" value="1"/>
</dbReference>
<evidence type="ECO:0000256" key="8">
    <source>
        <dbReference type="ARBA" id="ARBA00023049"/>
    </source>
</evidence>
<evidence type="ECO:0000256" key="7">
    <source>
        <dbReference type="ARBA" id="ARBA00022833"/>
    </source>
</evidence>
<dbReference type="OrthoDB" id="9782994at2"/>
<dbReference type="Gene3D" id="3.30.1380.10">
    <property type="match status" value="1"/>
</dbReference>
<evidence type="ECO:0000256" key="6">
    <source>
        <dbReference type="ARBA" id="ARBA00022801"/>
    </source>
</evidence>
<evidence type="ECO:0000256" key="4">
    <source>
        <dbReference type="ARBA" id="ARBA00022723"/>
    </source>
</evidence>
<evidence type="ECO:0000256" key="2">
    <source>
        <dbReference type="ARBA" id="ARBA00004776"/>
    </source>
</evidence>